<proteinExistence type="predicted"/>
<dbReference type="GO" id="GO:0032259">
    <property type="term" value="P:methylation"/>
    <property type="evidence" value="ECO:0007669"/>
    <property type="project" value="UniProtKB-KW"/>
</dbReference>
<comment type="caution">
    <text evidence="2">The sequence shown here is derived from an EMBL/GenBank/DDBJ whole genome shotgun (WGS) entry which is preliminary data.</text>
</comment>
<evidence type="ECO:0000259" key="1">
    <source>
        <dbReference type="Pfam" id="PF13649"/>
    </source>
</evidence>
<dbReference type="InterPro" id="IPR029063">
    <property type="entry name" value="SAM-dependent_MTases_sf"/>
</dbReference>
<dbReference type="Pfam" id="PF13649">
    <property type="entry name" value="Methyltransf_25"/>
    <property type="match status" value="1"/>
</dbReference>
<gene>
    <name evidence="2" type="ORF">HNQ81_002550</name>
</gene>
<dbReference type="AlphaFoldDB" id="A0A840V4K1"/>
<dbReference type="GO" id="GO:0008168">
    <property type="term" value="F:methyltransferase activity"/>
    <property type="evidence" value="ECO:0007669"/>
    <property type="project" value="UniProtKB-KW"/>
</dbReference>
<keyword evidence="2" id="KW-0489">Methyltransferase</keyword>
<accession>A0A840V4K1</accession>
<dbReference type="Proteomes" id="UP000539642">
    <property type="component" value="Unassembled WGS sequence"/>
</dbReference>
<dbReference type="CDD" id="cd02440">
    <property type="entry name" value="AdoMet_MTases"/>
    <property type="match status" value="1"/>
</dbReference>
<keyword evidence="3" id="KW-1185">Reference proteome</keyword>
<evidence type="ECO:0000313" key="3">
    <source>
        <dbReference type="Proteomes" id="UP000539642"/>
    </source>
</evidence>
<dbReference type="Gene3D" id="2.20.130.10">
    <property type="entry name" value="CAC2371-like domains"/>
    <property type="match status" value="1"/>
</dbReference>
<keyword evidence="2" id="KW-0808">Transferase</keyword>
<feature type="domain" description="Methyltransferase" evidence="1">
    <location>
        <begin position="51"/>
        <end position="143"/>
    </location>
</feature>
<reference evidence="2 3" key="1">
    <citation type="submission" date="2020-08" db="EMBL/GenBank/DDBJ databases">
        <title>Genomic Encyclopedia of Type Strains, Phase IV (KMG-IV): sequencing the most valuable type-strain genomes for metagenomic binning, comparative biology and taxonomic classification.</title>
        <authorList>
            <person name="Goeker M."/>
        </authorList>
    </citation>
    <scope>NUCLEOTIDE SEQUENCE [LARGE SCALE GENOMIC DNA]</scope>
    <source>
        <strain evidence="2 3">DSM 28570</strain>
    </source>
</reference>
<name>A0A840V4K1_9BACT</name>
<dbReference type="Gene3D" id="3.40.50.150">
    <property type="entry name" value="Vaccinia Virus protein VP39"/>
    <property type="match status" value="1"/>
</dbReference>
<organism evidence="2 3">
    <name type="scientific">Desulfoprunum benzoelyticum</name>
    <dbReference type="NCBI Taxonomy" id="1506996"/>
    <lineage>
        <taxon>Bacteria</taxon>
        <taxon>Pseudomonadati</taxon>
        <taxon>Thermodesulfobacteriota</taxon>
        <taxon>Desulfobulbia</taxon>
        <taxon>Desulfobulbales</taxon>
        <taxon>Desulfobulbaceae</taxon>
        <taxon>Desulfoprunum</taxon>
    </lineage>
</organism>
<dbReference type="InterPro" id="IPR041698">
    <property type="entry name" value="Methyltransf_25"/>
</dbReference>
<dbReference type="EMBL" id="JACHEO010000015">
    <property type="protein sequence ID" value="MBB5348810.1"/>
    <property type="molecule type" value="Genomic_DNA"/>
</dbReference>
<sequence>MRIYEDYSDEPEVIFRPLSDALHSRLYAVEMADFADDFGFYRAHLPAVGDVLEVACGACRIGRALASCDRRVTGIDISLPMLRQAREAEGPNCRLAAMDMRQLAFRTRFDAVIIAYNSLNLLVAPDDIHACLAGCRAALKDHGRLLLQLFVPGQQLLRQPGRKIFQFQIFDDPQFGRIVKEILRTYDPELHVLSLEERYRLRPASGDGAANEDFARQMRLRAWPADEWLAVLAGSGFSVSRSFGDYDLSPFFSGTGSILLVTADRI</sequence>
<evidence type="ECO:0000313" key="2">
    <source>
        <dbReference type="EMBL" id="MBB5348810.1"/>
    </source>
</evidence>
<protein>
    <submittedName>
        <fullName evidence="2">SAM-dependent methyltransferase</fullName>
    </submittedName>
</protein>
<dbReference type="SUPFAM" id="SSF53335">
    <property type="entry name" value="S-adenosyl-L-methionine-dependent methyltransferases"/>
    <property type="match status" value="1"/>
</dbReference>
<dbReference type="RefSeq" id="WP_183351632.1">
    <property type="nucleotide sequence ID" value="NZ_JACHEO010000015.1"/>
</dbReference>